<feature type="transmembrane region" description="Helical" evidence="1">
    <location>
        <begin position="72"/>
        <end position="94"/>
    </location>
</feature>
<evidence type="ECO:0000313" key="3">
    <source>
        <dbReference type="Proteomes" id="UP000637628"/>
    </source>
</evidence>
<feature type="transmembrane region" description="Helical" evidence="1">
    <location>
        <begin position="140"/>
        <end position="164"/>
    </location>
</feature>
<keyword evidence="3" id="KW-1185">Reference proteome</keyword>
<keyword evidence="1" id="KW-0812">Transmembrane</keyword>
<evidence type="ECO:0000313" key="2">
    <source>
        <dbReference type="EMBL" id="GIE01225.1"/>
    </source>
</evidence>
<feature type="transmembrane region" description="Helical" evidence="1">
    <location>
        <begin position="184"/>
        <end position="203"/>
    </location>
</feature>
<name>A0ABQ3YUL9_9ACTN</name>
<sequence length="221" mass="22306">MHMPHRARTALIWFAVAAAAVPLLWLFISSAGSREFVDPTGDARRTLNAAALVAFVWAGVAGTLLRRPAVALSAAVAGGAALLATTATVLAAVNHAADFAVQAWGIALRGVALTLPGAAIGYAVAAVTRRLTPHVDRPPTGWVFGSAALLFMAVDALGLVAQPAHRLLTGPLFGWLAGDHGQGGPAVLLALVVVPAAIALLAGRFTPGGTAGRTSSGTPTH</sequence>
<gene>
    <name evidence="2" type="ORF">Adu01nite_25750</name>
</gene>
<protein>
    <submittedName>
        <fullName evidence="2">Uncharacterized protein</fullName>
    </submittedName>
</protein>
<dbReference type="RefSeq" id="WP_203726831.1">
    <property type="nucleotide sequence ID" value="NZ_BOML01000021.1"/>
</dbReference>
<accession>A0ABQ3YUL9</accession>
<feature type="transmembrane region" description="Helical" evidence="1">
    <location>
        <begin position="106"/>
        <end position="128"/>
    </location>
</feature>
<proteinExistence type="predicted"/>
<dbReference type="Proteomes" id="UP000637628">
    <property type="component" value="Unassembled WGS sequence"/>
</dbReference>
<keyword evidence="1" id="KW-1133">Transmembrane helix</keyword>
<dbReference type="EMBL" id="BOML01000021">
    <property type="protein sequence ID" value="GIE01225.1"/>
    <property type="molecule type" value="Genomic_DNA"/>
</dbReference>
<reference evidence="2 3" key="1">
    <citation type="submission" date="2021-01" db="EMBL/GenBank/DDBJ databases">
        <title>Whole genome shotgun sequence of Actinoplanes durhamensis NBRC 14914.</title>
        <authorList>
            <person name="Komaki H."/>
            <person name="Tamura T."/>
        </authorList>
    </citation>
    <scope>NUCLEOTIDE SEQUENCE [LARGE SCALE GENOMIC DNA]</scope>
    <source>
        <strain evidence="2 3">NBRC 14914</strain>
    </source>
</reference>
<organism evidence="2 3">
    <name type="scientific">Paractinoplanes durhamensis</name>
    <dbReference type="NCBI Taxonomy" id="113563"/>
    <lineage>
        <taxon>Bacteria</taxon>
        <taxon>Bacillati</taxon>
        <taxon>Actinomycetota</taxon>
        <taxon>Actinomycetes</taxon>
        <taxon>Micromonosporales</taxon>
        <taxon>Micromonosporaceae</taxon>
        <taxon>Paractinoplanes</taxon>
    </lineage>
</organism>
<comment type="caution">
    <text evidence="2">The sequence shown here is derived from an EMBL/GenBank/DDBJ whole genome shotgun (WGS) entry which is preliminary data.</text>
</comment>
<evidence type="ECO:0000256" key="1">
    <source>
        <dbReference type="SAM" id="Phobius"/>
    </source>
</evidence>
<feature type="transmembrane region" description="Helical" evidence="1">
    <location>
        <begin position="49"/>
        <end position="65"/>
    </location>
</feature>
<keyword evidence="1" id="KW-0472">Membrane</keyword>